<keyword evidence="1" id="KW-1133">Transmembrane helix</keyword>
<evidence type="ECO:0000313" key="2">
    <source>
        <dbReference type="EMBL" id="KAH0469836.1"/>
    </source>
</evidence>
<accession>A0AAV7HMG9</accession>
<sequence length="124" mass="14591">MKSQIIRLHRHHHSFWFINVSPIVLAFLPYISQHSPQNKCLANSKLCRKRRIVQFCLFNTAHLRAVDFLLNNDADHTLAITQTTKIRNVIFFLEIIYEPWIQGFLRVDMPCSKRIVVSGFPLFV</sequence>
<keyword evidence="1" id="KW-0812">Transmembrane</keyword>
<feature type="transmembrane region" description="Helical" evidence="1">
    <location>
        <begin position="12"/>
        <end position="31"/>
    </location>
</feature>
<comment type="caution">
    <text evidence="2">The sequence shown here is derived from an EMBL/GenBank/DDBJ whole genome shotgun (WGS) entry which is preliminary data.</text>
</comment>
<dbReference type="Proteomes" id="UP000775213">
    <property type="component" value="Unassembled WGS sequence"/>
</dbReference>
<evidence type="ECO:0000256" key="1">
    <source>
        <dbReference type="SAM" id="Phobius"/>
    </source>
</evidence>
<protein>
    <submittedName>
        <fullName evidence="2">Uncharacterized protein</fullName>
    </submittedName>
</protein>
<keyword evidence="3" id="KW-1185">Reference proteome</keyword>
<proteinExistence type="predicted"/>
<evidence type="ECO:0000313" key="3">
    <source>
        <dbReference type="Proteomes" id="UP000775213"/>
    </source>
</evidence>
<organism evidence="2 3">
    <name type="scientific">Dendrobium chrysotoxum</name>
    <name type="common">Orchid</name>
    <dbReference type="NCBI Taxonomy" id="161865"/>
    <lineage>
        <taxon>Eukaryota</taxon>
        <taxon>Viridiplantae</taxon>
        <taxon>Streptophyta</taxon>
        <taxon>Embryophyta</taxon>
        <taxon>Tracheophyta</taxon>
        <taxon>Spermatophyta</taxon>
        <taxon>Magnoliopsida</taxon>
        <taxon>Liliopsida</taxon>
        <taxon>Asparagales</taxon>
        <taxon>Orchidaceae</taxon>
        <taxon>Epidendroideae</taxon>
        <taxon>Malaxideae</taxon>
        <taxon>Dendrobiinae</taxon>
        <taxon>Dendrobium</taxon>
    </lineage>
</organism>
<keyword evidence="1" id="KW-0472">Membrane</keyword>
<reference evidence="2 3" key="1">
    <citation type="journal article" date="2021" name="Hortic Res">
        <title>Chromosome-scale assembly of the Dendrobium chrysotoxum genome enhances the understanding of orchid evolution.</title>
        <authorList>
            <person name="Zhang Y."/>
            <person name="Zhang G.Q."/>
            <person name="Zhang D."/>
            <person name="Liu X.D."/>
            <person name="Xu X.Y."/>
            <person name="Sun W.H."/>
            <person name="Yu X."/>
            <person name="Zhu X."/>
            <person name="Wang Z.W."/>
            <person name="Zhao X."/>
            <person name="Zhong W.Y."/>
            <person name="Chen H."/>
            <person name="Yin W.L."/>
            <person name="Huang T."/>
            <person name="Niu S.C."/>
            <person name="Liu Z.J."/>
        </authorList>
    </citation>
    <scope>NUCLEOTIDE SEQUENCE [LARGE SCALE GENOMIC DNA]</scope>
    <source>
        <strain evidence="2">Lindl</strain>
    </source>
</reference>
<dbReference type="AlphaFoldDB" id="A0AAV7HMG9"/>
<gene>
    <name evidence="2" type="ORF">IEQ34_001394</name>
</gene>
<name>A0AAV7HMG9_DENCH</name>
<dbReference type="EMBL" id="JAGFBR010000002">
    <property type="protein sequence ID" value="KAH0469836.1"/>
    <property type="molecule type" value="Genomic_DNA"/>
</dbReference>